<name>A0A9N8DD38_9STRA</name>
<accession>A0A9N8DD38</accession>
<protein>
    <submittedName>
        <fullName evidence="2">Uncharacterized protein</fullName>
    </submittedName>
</protein>
<feature type="region of interest" description="Disordered" evidence="1">
    <location>
        <begin position="29"/>
        <end position="93"/>
    </location>
</feature>
<evidence type="ECO:0000256" key="1">
    <source>
        <dbReference type="SAM" id="MobiDB-lite"/>
    </source>
</evidence>
<dbReference type="EMBL" id="CAICTM010000067">
    <property type="protein sequence ID" value="CAB9499761.1"/>
    <property type="molecule type" value="Genomic_DNA"/>
</dbReference>
<sequence>MVSFSQVIAHLNELEMERFDFICSCREDELGADNDPNGATKEDEEELLTDASNAGIPGGRRHEAEPMFISHKISKSIPKSRRGEDISASGISL</sequence>
<evidence type="ECO:0000313" key="2">
    <source>
        <dbReference type="EMBL" id="CAB9499761.1"/>
    </source>
</evidence>
<keyword evidence="3" id="KW-1185">Reference proteome</keyword>
<comment type="caution">
    <text evidence="2">The sequence shown here is derived from an EMBL/GenBank/DDBJ whole genome shotgun (WGS) entry which is preliminary data.</text>
</comment>
<dbReference type="AlphaFoldDB" id="A0A9N8DD38"/>
<gene>
    <name evidence="2" type="ORF">SEMRO_68_G038080.1</name>
</gene>
<proteinExistence type="predicted"/>
<reference evidence="2" key="1">
    <citation type="submission" date="2020-06" db="EMBL/GenBank/DDBJ databases">
        <authorList>
            <consortium name="Plant Systems Biology data submission"/>
        </authorList>
    </citation>
    <scope>NUCLEOTIDE SEQUENCE</scope>
    <source>
        <strain evidence="2">D6</strain>
    </source>
</reference>
<dbReference type="Proteomes" id="UP001153069">
    <property type="component" value="Unassembled WGS sequence"/>
</dbReference>
<evidence type="ECO:0000313" key="3">
    <source>
        <dbReference type="Proteomes" id="UP001153069"/>
    </source>
</evidence>
<organism evidence="2 3">
    <name type="scientific">Seminavis robusta</name>
    <dbReference type="NCBI Taxonomy" id="568900"/>
    <lineage>
        <taxon>Eukaryota</taxon>
        <taxon>Sar</taxon>
        <taxon>Stramenopiles</taxon>
        <taxon>Ochrophyta</taxon>
        <taxon>Bacillariophyta</taxon>
        <taxon>Bacillariophyceae</taxon>
        <taxon>Bacillariophycidae</taxon>
        <taxon>Naviculales</taxon>
        <taxon>Naviculaceae</taxon>
        <taxon>Seminavis</taxon>
    </lineage>
</organism>